<keyword evidence="3" id="KW-1185">Reference proteome</keyword>
<organism evidence="2 3">
    <name type="scientific">Microseira wollei NIES-4236</name>
    <dbReference type="NCBI Taxonomy" id="2530354"/>
    <lineage>
        <taxon>Bacteria</taxon>
        <taxon>Bacillati</taxon>
        <taxon>Cyanobacteriota</taxon>
        <taxon>Cyanophyceae</taxon>
        <taxon>Oscillatoriophycideae</taxon>
        <taxon>Aerosakkonematales</taxon>
        <taxon>Aerosakkonemataceae</taxon>
        <taxon>Microseira</taxon>
    </lineage>
</organism>
<accession>A0AAV3XRR6</accession>
<dbReference type="Pfam" id="PF01471">
    <property type="entry name" value="PG_binding_1"/>
    <property type="match status" value="1"/>
</dbReference>
<evidence type="ECO:0000313" key="3">
    <source>
        <dbReference type="Proteomes" id="UP001050975"/>
    </source>
</evidence>
<proteinExistence type="predicted"/>
<protein>
    <submittedName>
        <fullName evidence="2">Peptidoglycan-binding domain 1 protein</fullName>
    </submittedName>
</protein>
<reference evidence="2" key="1">
    <citation type="submission" date="2019-10" db="EMBL/GenBank/DDBJ databases">
        <title>Draft genome sequece of Microseira wollei NIES-4236.</title>
        <authorList>
            <person name="Yamaguchi H."/>
            <person name="Suzuki S."/>
            <person name="Kawachi M."/>
        </authorList>
    </citation>
    <scope>NUCLEOTIDE SEQUENCE</scope>
    <source>
        <strain evidence="2">NIES-4236</strain>
    </source>
</reference>
<dbReference type="AlphaFoldDB" id="A0AAV3XRR6"/>
<dbReference type="EMBL" id="BLAY01000235">
    <property type="protein sequence ID" value="GET43604.1"/>
    <property type="molecule type" value="Genomic_DNA"/>
</dbReference>
<dbReference type="SUPFAM" id="SSF47090">
    <property type="entry name" value="PGBD-like"/>
    <property type="match status" value="1"/>
</dbReference>
<dbReference type="InterPro" id="IPR002477">
    <property type="entry name" value="Peptidoglycan-bd-like"/>
</dbReference>
<name>A0AAV3XRR6_9CYAN</name>
<comment type="caution">
    <text evidence="2">The sequence shown here is derived from an EMBL/GenBank/DDBJ whole genome shotgun (WGS) entry which is preliminary data.</text>
</comment>
<dbReference type="InterPro" id="IPR036366">
    <property type="entry name" value="PGBDSf"/>
</dbReference>
<evidence type="ECO:0000259" key="1">
    <source>
        <dbReference type="Pfam" id="PF01471"/>
    </source>
</evidence>
<dbReference type="InterPro" id="IPR036365">
    <property type="entry name" value="PGBD-like_sf"/>
</dbReference>
<dbReference type="RefSeq" id="WP_226592582.1">
    <property type="nucleotide sequence ID" value="NZ_BLAY01000235.1"/>
</dbReference>
<evidence type="ECO:0000313" key="2">
    <source>
        <dbReference type="EMBL" id="GET43604.1"/>
    </source>
</evidence>
<gene>
    <name evidence="2" type="ORF">MiSe_84290</name>
</gene>
<dbReference type="Proteomes" id="UP001050975">
    <property type="component" value="Unassembled WGS sequence"/>
</dbReference>
<sequence length="77" mass="8395">MTEATATIGLPMLQKGSAGDAVRILQRLLTFQGFTTTVDGQFGPKTEAQVKAFQKARKLKEDGIVGPKTWRELSELS</sequence>
<feature type="domain" description="Peptidoglycan binding-like" evidence="1">
    <location>
        <begin position="19"/>
        <end position="73"/>
    </location>
</feature>
<dbReference type="Gene3D" id="1.10.101.10">
    <property type="entry name" value="PGBD-like superfamily/PGBD"/>
    <property type="match status" value="1"/>
</dbReference>